<evidence type="ECO:0000256" key="1">
    <source>
        <dbReference type="ARBA" id="ARBA00007584"/>
    </source>
</evidence>
<dbReference type="PANTHER" id="PTHR12499">
    <property type="entry name" value="OPTIC ATROPHY 3 PROTEIN OPA3"/>
    <property type="match status" value="1"/>
</dbReference>
<dbReference type="VEuPathDB" id="VectorBase:CSON012672"/>
<protein>
    <submittedName>
        <fullName evidence="5">CSON012672 protein</fullName>
    </submittedName>
</protein>
<feature type="coiled-coil region" evidence="3">
    <location>
        <begin position="127"/>
        <end position="154"/>
    </location>
</feature>
<reference evidence="5" key="1">
    <citation type="submission" date="2018-07" db="EMBL/GenBank/DDBJ databases">
        <authorList>
            <person name="Quirk P.G."/>
            <person name="Krulwich T.A."/>
        </authorList>
    </citation>
    <scope>NUCLEOTIDE SEQUENCE</scope>
</reference>
<name>A0A336M6R0_CULSO</name>
<dbReference type="EMBL" id="UFQT01000609">
    <property type="protein sequence ID" value="SSX25700.1"/>
    <property type="molecule type" value="Genomic_DNA"/>
</dbReference>
<evidence type="ECO:0000313" key="5">
    <source>
        <dbReference type="EMBL" id="SSX25700.1"/>
    </source>
</evidence>
<keyword evidence="2 3" id="KW-0175">Coiled coil</keyword>
<evidence type="ECO:0000256" key="4">
    <source>
        <dbReference type="SAM" id="MobiDB-lite"/>
    </source>
</evidence>
<dbReference type="GO" id="GO:0005739">
    <property type="term" value="C:mitochondrion"/>
    <property type="evidence" value="ECO:0007669"/>
    <property type="project" value="TreeGrafter"/>
</dbReference>
<dbReference type="AlphaFoldDB" id="A0A336M6R0"/>
<feature type="compositionally biased region" description="Polar residues" evidence="4">
    <location>
        <begin position="186"/>
        <end position="197"/>
    </location>
</feature>
<dbReference type="GO" id="GO:0019216">
    <property type="term" value="P:regulation of lipid metabolic process"/>
    <property type="evidence" value="ECO:0007669"/>
    <property type="project" value="TreeGrafter"/>
</dbReference>
<sequence>MVVGAFPAAKLGVLAMKQISKPVANVLKTRAKNSLFFRKYVCMPPAQFYNWMEVKTRMWAMNLGKPTVVPTLNEAQAIELGANLLGEFVIFAIGAGLLILEYTRSSRKEALKEAMVEQEKAELHAYINELAFRLEKQDAQLREMERVVAQLHSRTWSPVKILSDLTTTSKKAENDERIRSDPVTPLGSSGKSQSNHPTNLVFNALDMIQNEILYRDEDRVINVEGAGLIKKSLIYLIGDELFETSFNDRKTSNEDNSMASSQ</sequence>
<organism evidence="5">
    <name type="scientific">Culicoides sonorensis</name>
    <name type="common">Biting midge</name>
    <dbReference type="NCBI Taxonomy" id="179676"/>
    <lineage>
        <taxon>Eukaryota</taxon>
        <taxon>Metazoa</taxon>
        <taxon>Ecdysozoa</taxon>
        <taxon>Arthropoda</taxon>
        <taxon>Hexapoda</taxon>
        <taxon>Insecta</taxon>
        <taxon>Pterygota</taxon>
        <taxon>Neoptera</taxon>
        <taxon>Endopterygota</taxon>
        <taxon>Diptera</taxon>
        <taxon>Nematocera</taxon>
        <taxon>Chironomoidea</taxon>
        <taxon>Ceratopogonidae</taxon>
        <taxon>Ceratopogoninae</taxon>
        <taxon>Culicoides</taxon>
        <taxon>Monoculicoides</taxon>
    </lineage>
</organism>
<accession>A0A336M6R0</accession>
<comment type="similarity">
    <text evidence="1">Belongs to the OPA3 family.</text>
</comment>
<feature type="region of interest" description="Disordered" evidence="4">
    <location>
        <begin position="168"/>
        <end position="197"/>
    </location>
</feature>
<evidence type="ECO:0000256" key="2">
    <source>
        <dbReference type="ARBA" id="ARBA00023054"/>
    </source>
</evidence>
<feature type="compositionally biased region" description="Basic and acidic residues" evidence="4">
    <location>
        <begin position="170"/>
        <end position="180"/>
    </location>
</feature>
<dbReference type="Pfam" id="PF07047">
    <property type="entry name" value="OPA3"/>
    <property type="match status" value="1"/>
</dbReference>
<evidence type="ECO:0000256" key="3">
    <source>
        <dbReference type="SAM" id="Coils"/>
    </source>
</evidence>
<gene>
    <name evidence="5" type="primary">CSON012672</name>
</gene>
<proteinExistence type="inferred from homology"/>
<dbReference type="PANTHER" id="PTHR12499:SF0">
    <property type="entry name" value="OPTIC ATROPHY 3 PROTEIN"/>
    <property type="match status" value="1"/>
</dbReference>
<dbReference type="OMA" id="KTRMWAM"/>
<dbReference type="InterPro" id="IPR010754">
    <property type="entry name" value="OPA3-like"/>
</dbReference>